<dbReference type="EMBL" id="CAJVPT010002234">
    <property type="protein sequence ID" value="CAG8477589.1"/>
    <property type="molecule type" value="Genomic_DNA"/>
</dbReference>
<reference evidence="1" key="1">
    <citation type="submission" date="2021-06" db="EMBL/GenBank/DDBJ databases">
        <authorList>
            <person name="Kallberg Y."/>
            <person name="Tangrot J."/>
            <person name="Rosling A."/>
        </authorList>
    </citation>
    <scope>NUCLEOTIDE SEQUENCE</scope>
    <source>
        <strain evidence="1">CL356</strain>
    </source>
</reference>
<comment type="caution">
    <text evidence="1">The sequence shown here is derived from an EMBL/GenBank/DDBJ whole genome shotgun (WGS) entry which is preliminary data.</text>
</comment>
<dbReference type="Proteomes" id="UP000789525">
    <property type="component" value="Unassembled WGS sequence"/>
</dbReference>
<gene>
    <name evidence="1" type="ORF">ACOLOM_LOCUS1860</name>
</gene>
<name>A0ACA9KJL7_9GLOM</name>
<feature type="non-terminal residue" evidence="1">
    <location>
        <position position="99"/>
    </location>
</feature>
<accession>A0ACA9KJL7</accession>
<proteinExistence type="predicted"/>
<protein>
    <submittedName>
        <fullName evidence="1">12307_t:CDS:1</fullName>
    </submittedName>
</protein>
<evidence type="ECO:0000313" key="1">
    <source>
        <dbReference type="EMBL" id="CAG8477589.1"/>
    </source>
</evidence>
<keyword evidence="2" id="KW-1185">Reference proteome</keyword>
<evidence type="ECO:0000313" key="2">
    <source>
        <dbReference type="Proteomes" id="UP000789525"/>
    </source>
</evidence>
<sequence>MSESALLFSRVVPYLYDEPRIKNASNFYIRVETISRSGIFGATPPLGGTYGPIKIALKEPPPGWNESHADSAVSSGAQKVISPSAAIRINVTRFIDWTG</sequence>
<organism evidence="1 2">
    <name type="scientific">Acaulospora colombiana</name>
    <dbReference type="NCBI Taxonomy" id="27376"/>
    <lineage>
        <taxon>Eukaryota</taxon>
        <taxon>Fungi</taxon>
        <taxon>Fungi incertae sedis</taxon>
        <taxon>Mucoromycota</taxon>
        <taxon>Glomeromycotina</taxon>
        <taxon>Glomeromycetes</taxon>
        <taxon>Diversisporales</taxon>
        <taxon>Acaulosporaceae</taxon>
        <taxon>Acaulospora</taxon>
    </lineage>
</organism>